<dbReference type="EMBL" id="QUAC01000025">
    <property type="protein sequence ID" value="REK91520.1"/>
    <property type="molecule type" value="Genomic_DNA"/>
</dbReference>
<evidence type="ECO:0000313" key="2">
    <source>
        <dbReference type="Proteomes" id="UP000262477"/>
    </source>
</evidence>
<dbReference type="Proteomes" id="UP000262477">
    <property type="component" value="Unassembled WGS sequence"/>
</dbReference>
<keyword evidence="2" id="KW-1185">Reference proteome</keyword>
<comment type="caution">
    <text evidence="1">The sequence shown here is derived from an EMBL/GenBank/DDBJ whole genome shotgun (WGS) entry which is preliminary data.</text>
</comment>
<protein>
    <submittedName>
        <fullName evidence="1">Uncharacterized protein</fullName>
    </submittedName>
</protein>
<evidence type="ECO:0000313" key="1">
    <source>
        <dbReference type="EMBL" id="REK91520.1"/>
    </source>
</evidence>
<reference evidence="1 2" key="1">
    <citation type="submission" date="2018-08" db="EMBL/GenBank/DDBJ databases">
        <title>Streptomyces NEAU-D10 sp. nov., a novel Actinomycete isolated from soil.</title>
        <authorList>
            <person name="Jin L."/>
        </authorList>
    </citation>
    <scope>NUCLEOTIDE SEQUENCE [LARGE SCALE GENOMIC DNA]</scope>
    <source>
        <strain evidence="1 2">NEAU-D10</strain>
    </source>
</reference>
<dbReference type="AlphaFoldDB" id="A0A371QA02"/>
<accession>A0A371QA02</accession>
<gene>
    <name evidence="1" type="ORF">DY245_04075</name>
</gene>
<proteinExistence type="predicted"/>
<organism evidence="1 2">
    <name type="scientific">Streptomyces inhibens</name>
    <dbReference type="NCBI Taxonomy" id="2293571"/>
    <lineage>
        <taxon>Bacteria</taxon>
        <taxon>Bacillati</taxon>
        <taxon>Actinomycetota</taxon>
        <taxon>Actinomycetes</taxon>
        <taxon>Kitasatosporales</taxon>
        <taxon>Streptomycetaceae</taxon>
        <taxon>Streptomyces</taxon>
    </lineage>
</organism>
<sequence>MTTITRSRPLLCGWRASQHSGVVYFSFGFRAGASAVGQGAVEEGEQAVPVALQCGGLKASPGYPATVATWSGWAVAVRIAKAAPMQ</sequence>
<name>A0A371QA02_STRIH</name>